<gene>
    <name evidence="7" type="ORF">CF651_25725</name>
</gene>
<keyword evidence="5 6" id="KW-0472">Membrane</keyword>
<dbReference type="Proteomes" id="UP000215509">
    <property type="component" value="Unassembled WGS sequence"/>
</dbReference>
<feature type="transmembrane region" description="Helical" evidence="6">
    <location>
        <begin position="6"/>
        <end position="27"/>
    </location>
</feature>
<feature type="transmembrane region" description="Helical" evidence="6">
    <location>
        <begin position="69"/>
        <end position="91"/>
    </location>
</feature>
<keyword evidence="3 6" id="KW-0812">Transmembrane</keyword>
<evidence type="ECO:0000256" key="2">
    <source>
        <dbReference type="ARBA" id="ARBA00022475"/>
    </source>
</evidence>
<feature type="transmembrane region" description="Helical" evidence="6">
    <location>
        <begin position="182"/>
        <end position="200"/>
    </location>
</feature>
<comment type="caution">
    <text evidence="7">The sequence shown here is derived from an EMBL/GenBank/DDBJ whole genome shotgun (WGS) entry which is preliminary data.</text>
</comment>
<comment type="subcellular location">
    <subcellularLocation>
        <location evidence="1">Cell membrane</location>
        <topology evidence="1">Multi-pass membrane protein</topology>
    </subcellularLocation>
</comment>
<evidence type="ECO:0000256" key="3">
    <source>
        <dbReference type="ARBA" id="ARBA00022692"/>
    </source>
</evidence>
<evidence type="ECO:0000256" key="5">
    <source>
        <dbReference type="ARBA" id="ARBA00023136"/>
    </source>
</evidence>
<evidence type="ECO:0000256" key="4">
    <source>
        <dbReference type="ARBA" id="ARBA00022989"/>
    </source>
</evidence>
<dbReference type="PANTHER" id="PTHR30086:SF20">
    <property type="entry name" value="ARGININE EXPORTER PROTEIN ARGO-RELATED"/>
    <property type="match status" value="1"/>
</dbReference>
<dbReference type="Pfam" id="PF01810">
    <property type="entry name" value="LysE"/>
    <property type="match status" value="1"/>
</dbReference>
<dbReference type="GO" id="GO:0005886">
    <property type="term" value="C:plasma membrane"/>
    <property type="evidence" value="ECO:0007669"/>
    <property type="project" value="UniProtKB-SubCell"/>
</dbReference>
<reference evidence="7 8" key="1">
    <citation type="submission" date="2017-07" db="EMBL/GenBank/DDBJ databases">
        <title>Genome sequencing and assembly of Paenibacillus rigui.</title>
        <authorList>
            <person name="Mayilraj S."/>
        </authorList>
    </citation>
    <scope>NUCLEOTIDE SEQUENCE [LARGE SCALE GENOMIC DNA]</scope>
    <source>
        <strain evidence="7 8">JCM 16352</strain>
    </source>
</reference>
<evidence type="ECO:0000313" key="8">
    <source>
        <dbReference type="Proteomes" id="UP000215509"/>
    </source>
</evidence>
<sequence length="204" mass="22301">MWEASIHGFLLALGLILPLGAQNLFIFTQGAYQTRLIRALPSVITAAVCDTLMVALAVLGISVVVFKFVWLQTMLFGMGSVFLLYMGWAIWNRGPSNGQAGEAKLYSARKQVVLAVSASLLNPHAILDMIAVIGMNSLRYSGMEKVAFTGAVISVSWLWFIGLAVAGRMLGRLDPTGSWMRTINKCSAVLIWGTVLYMGWQLLR</sequence>
<evidence type="ECO:0000313" key="7">
    <source>
        <dbReference type="EMBL" id="OXM83455.1"/>
    </source>
</evidence>
<protein>
    <submittedName>
        <fullName evidence="7">Lysine transporter LysE</fullName>
    </submittedName>
</protein>
<dbReference type="GO" id="GO:0015171">
    <property type="term" value="F:amino acid transmembrane transporter activity"/>
    <property type="evidence" value="ECO:0007669"/>
    <property type="project" value="TreeGrafter"/>
</dbReference>
<evidence type="ECO:0000256" key="6">
    <source>
        <dbReference type="SAM" id="Phobius"/>
    </source>
</evidence>
<organism evidence="7 8">
    <name type="scientific">Paenibacillus rigui</name>
    <dbReference type="NCBI Taxonomy" id="554312"/>
    <lineage>
        <taxon>Bacteria</taxon>
        <taxon>Bacillati</taxon>
        <taxon>Bacillota</taxon>
        <taxon>Bacilli</taxon>
        <taxon>Bacillales</taxon>
        <taxon>Paenibacillaceae</taxon>
        <taxon>Paenibacillus</taxon>
    </lineage>
</organism>
<feature type="transmembrane region" description="Helical" evidence="6">
    <location>
        <begin position="39"/>
        <end position="63"/>
    </location>
</feature>
<keyword evidence="2" id="KW-1003">Cell membrane</keyword>
<keyword evidence="4 6" id="KW-1133">Transmembrane helix</keyword>
<dbReference type="PANTHER" id="PTHR30086">
    <property type="entry name" value="ARGININE EXPORTER PROTEIN ARGO"/>
    <property type="match status" value="1"/>
</dbReference>
<accession>A0A229UJH9</accession>
<evidence type="ECO:0000256" key="1">
    <source>
        <dbReference type="ARBA" id="ARBA00004651"/>
    </source>
</evidence>
<proteinExistence type="predicted"/>
<dbReference type="AlphaFoldDB" id="A0A229UJH9"/>
<keyword evidence="8" id="KW-1185">Reference proteome</keyword>
<feature type="transmembrane region" description="Helical" evidence="6">
    <location>
        <begin position="146"/>
        <end position="170"/>
    </location>
</feature>
<name>A0A229UJH9_9BACL</name>
<dbReference type="OrthoDB" id="5638726at2"/>
<dbReference type="EMBL" id="NMQW01000047">
    <property type="protein sequence ID" value="OXM83455.1"/>
    <property type="molecule type" value="Genomic_DNA"/>
</dbReference>
<dbReference type="RefSeq" id="WP_094017781.1">
    <property type="nucleotide sequence ID" value="NZ_NMQW01000047.1"/>
</dbReference>
<dbReference type="InterPro" id="IPR001123">
    <property type="entry name" value="LeuE-type"/>
</dbReference>
<feature type="transmembrane region" description="Helical" evidence="6">
    <location>
        <begin position="112"/>
        <end position="134"/>
    </location>
</feature>